<dbReference type="PANTHER" id="PTHR14456">
    <property type="entry name" value="INOSITOL POLYPHOSPHATE KINASE 1"/>
    <property type="match status" value="1"/>
</dbReference>
<evidence type="ECO:0000313" key="13">
    <source>
        <dbReference type="Proteomes" id="UP000756921"/>
    </source>
</evidence>
<feature type="compositionally biased region" description="Basic and acidic residues" evidence="11">
    <location>
        <begin position="11"/>
        <end position="24"/>
    </location>
</feature>
<keyword evidence="9 10" id="KW-0067">ATP-binding</keyword>
<dbReference type="AlphaFoldDB" id="A0A9P6KSK9"/>
<dbReference type="GO" id="GO:0035299">
    <property type="term" value="F:inositol-1,3,4,5,6-pentakisphosphate 2-kinase activity"/>
    <property type="evidence" value="ECO:0007669"/>
    <property type="project" value="UniProtKB-EC"/>
</dbReference>
<sequence length="434" mass="48892">MDSEDPQTSRSVDENSDSKSEAAQESHAASPVSHKPSFRCRQTSYQNTDERANSVRFEFLAEGAANAVFRLVPYSSQGGEETFVFEDRRGKIVEKAKLAEKVIRMSKGKPKTLKYKEIMEGFETVVKPLFRKTEPSQKGASGPSTAIKLSINESLEKFIMNHEGVAITPEAIKALLAEMHTHCPENRHIESHHLEQRGILLPDMSSVPGSVITIEIKPKWLLQSPNAPRDAYLCRTCALQASRQSKKTAKGTWICPLALVAGEKAAIEPYIRYRSLCKMMEKPGHHVLHQPSREELEAFNQHLEDEVEAIVQRAVPYLTTGPGHKILQHIRYLQGQLDPTGVLCCPSSSKQEDRLRLAMTLRDCSLFIRIPWADPNAPIEAKLGDLDFKSRGKKHDWSMKEEGLLHGGWYVDLESGMDECWIAQGWKNHAPHYF</sequence>
<keyword evidence="6 10" id="KW-0808">Transferase</keyword>
<dbReference type="OrthoDB" id="272370at2759"/>
<evidence type="ECO:0000256" key="10">
    <source>
        <dbReference type="RuleBase" id="RU364126"/>
    </source>
</evidence>
<dbReference type="GO" id="GO:0005524">
    <property type="term" value="F:ATP binding"/>
    <property type="evidence" value="ECO:0007669"/>
    <property type="project" value="UniProtKB-KW"/>
</dbReference>
<evidence type="ECO:0000256" key="6">
    <source>
        <dbReference type="ARBA" id="ARBA00022679"/>
    </source>
</evidence>
<keyword evidence="7 10" id="KW-0547">Nucleotide-binding</keyword>
<evidence type="ECO:0000256" key="3">
    <source>
        <dbReference type="ARBA" id="ARBA00008305"/>
    </source>
</evidence>
<proteinExistence type="inferred from homology"/>
<comment type="similarity">
    <text evidence="3">Belongs to the IPK1 type 1 family.</text>
</comment>
<dbReference type="Proteomes" id="UP000756921">
    <property type="component" value="Unassembled WGS sequence"/>
</dbReference>
<evidence type="ECO:0000256" key="4">
    <source>
        <dbReference type="ARBA" id="ARBA00012023"/>
    </source>
</evidence>
<dbReference type="PANTHER" id="PTHR14456:SF2">
    <property type="entry name" value="INOSITOL-PENTAKISPHOSPHATE 2-KINASE"/>
    <property type="match status" value="1"/>
</dbReference>
<comment type="function">
    <text evidence="10">Phosphorylates Ins(1,3,4,5,6)P5 at position 2 to form Ins(1,2,3,4,5,6)P6 (InsP6 or phytate).</text>
</comment>
<dbReference type="EMBL" id="WJXW01000004">
    <property type="protein sequence ID" value="KAF9736779.1"/>
    <property type="molecule type" value="Genomic_DNA"/>
</dbReference>
<keyword evidence="8 10" id="KW-0418">Kinase</keyword>
<keyword evidence="13" id="KW-1185">Reference proteome</keyword>
<dbReference type="Gene3D" id="3.30.200.110">
    <property type="entry name" value="Inositol-pentakisphosphate 2-kinase, N-lobe"/>
    <property type="match status" value="1"/>
</dbReference>
<dbReference type="GO" id="GO:0005634">
    <property type="term" value="C:nucleus"/>
    <property type="evidence" value="ECO:0007669"/>
    <property type="project" value="TreeGrafter"/>
</dbReference>
<organism evidence="12 13">
    <name type="scientific">Paraphaeosphaeria minitans</name>
    <dbReference type="NCBI Taxonomy" id="565426"/>
    <lineage>
        <taxon>Eukaryota</taxon>
        <taxon>Fungi</taxon>
        <taxon>Dikarya</taxon>
        <taxon>Ascomycota</taxon>
        <taxon>Pezizomycotina</taxon>
        <taxon>Dothideomycetes</taxon>
        <taxon>Pleosporomycetidae</taxon>
        <taxon>Pleosporales</taxon>
        <taxon>Massarineae</taxon>
        <taxon>Didymosphaeriaceae</taxon>
        <taxon>Paraphaeosphaeria</taxon>
    </lineage>
</organism>
<evidence type="ECO:0000256" key="7">
    <source>
        <dbReference type="ARBA" id="ARBA00022741"/>
    </source>
</evidence>
<feature type="region of interest" description="Disordered" evidence="11">
    <location>
        <begin position="1"/>
        <end position="46"/>
    </location>
</feature>
<name>A0A9P6KSK9_9PLEO</name>
<evidence type="ECO:0000256" key="9">
    <source>
        <dbReference type="ARBA" id="ARBA00022840"/>
    </source>
</evidence>
<comment type="function">
    <text evidence="2">Has kinase activity and phosphorylates inositol-1,3,4,5,6-pentakisphosphate (Ins(1,3,4,5,6)P5) to produce 1,2,3,4,5,6-hexakisphosphate (InsP6), also known as phytate.</text>
</comment>
<evidence type="ECO:0000256" key="11">
    <source>
        <dbReference type="SAM" id="MobiDB-lite"/>
    </source>
</evidence>
<dbReference type="InterPro" id="IPR009286">
    <property type="entry name" value="Ins_P5_2-kin"/>
</dbReference>
<comment type="caution">
    <text evidence="12">The sequence shown here is derived from an EMBL/GenBank/DDBJ whole genome shotgun (WGS) entry which is preliminary data.</text>
</comment>
<evidence type="ECO:0000313" key="12">
    <source>
        <dbReference type="EMBL" id="KAF9736779.1"/>
    </source>
</evidence>
<comment type="catalytic activity">
    <reaction evidence="1 10">
        <text>1D-myo-inositol 1,3,4,5,6-pentakisphosphate + ATP = 1D-myo-inositol hexakisphosphate + ADP + H(+)</text>
        <dbReference type="Rhea" id="RHEA:20313"/>
        <dbReference type="ChEBI" id="CHEBI:15378"/>
        <dbReference type="ChEBI" id="CHEBI:30616"/>
        <dbReference type="ChEBI" id="CHEBI:57733"/>
        <dbReference type="ChEBI" id="CHEBI:58130"/>
        <dbReference type="ChEBI" id="CHEBI:456216"/>
        <dbReference type="EC" id="2.7.1.158"/>
    </reaction>
</comment>
<accession>A0A9P6KSK9</accession>
<feature type="compositionally biased region" description="Polar residues" evidence="11">
    <location>
        <begin position="1"/>
        <end position="10"/>
    </location>
</feature>
<evidence type="ECO:0000256" key="2">
    <source>
        <dbReference type="ARBA" id="ARBA00003979"/>
    </source>
</evidence>
<dbReference type="EC" id="2.7.1.158" evidence="4 10"/>
<dbReference type="GO" id="GO:0032958">
    <property type="term" value="P:inositol phosphate biosynthetic process"/>
    <property type="evidence" value="ECO:0007669"/>
    <property type="project" value="TreeGrafter"/>
</dbReference>
<dbReference type="Pfam" id="PF06090">
    <property type="entry name" value="Ins_P5_2-kin"/>
    <property type="match status" value="1"/>
</dbReference>
<evidence type="ECO:0000256" key="5">
    <source>
        <dbReference type="ARBA" id="ARBA00014846"/>
    </source>
</evidence>
<reference evidence="12" key="1">
    <citation type="journal article" date="2020" name="Mol. Plant Microbe Interact.">
        <title>Genome Sequence of the Biocontrol Agent Coniothyrium minitans strain Conio (IMI 134523).</title>
        <authorList>
            <person name="Patel D."/>
            <person name="Shittu T.A."/>
            <person name="Baroncelli R."/>
            <person name="Muthumeenakshi S."/>
            <person name="Osborne T.H."/>
            <person name="Janganan T.K."/>
            <person name="Sreenivasaprasad S."/>
        </authorList>
    </citation>
    <scope>NUCLEOTIDE SEQUENCE</scope>
    <source>
        <strain evidence="12">Conio</strain>
    </source>
</reference>
<evidence type="ECO:0000256" key="8">
    <source>
        <dbReference type="ARBA" id="ARBA00022777"/>
    </source>
</evidence>
<protein>
    <recommendedName>
        <fullName evidence="5 10">Inositol-pentakisphosphate 2-kinase</fullName>
        <ecNumber evidence="4 10">2.7.1.158</ecNumber>
    </recommendedName>
</protein>
<dbReference type="InterPro" id="IPR043001">
    <property type="entry name" value="IP5_2-K_N_lobe"/>
</dbReference>
<gene>
    <name evidence="12" type="ORF">PMIN01_04558</name>
</gene>
<evidence type="ECO:0000256" key="1">
    <source>
        <dbReference type="ARBA" id="ARBA00001774"/>
    </source>
</evidence>
<comment type="domain">
    <text evidence="10">The EXKPK motif is conserved in inositol-pentakisphosphate 2-kinases of both family 1 and 2.</text>
</comment>